<name>A0AAV5KIN1_9ROSI</name>
<feature type="region of interest" description="Disordered" evidence="3">
    <location>
        <begin position="1"/>
        <end position="36"/>
    </location>
</feature>
<dbReference type="PANTHER" id="PTHR47809:SF2">
    <property type="entry name" value="DNA-BINDING BROMODOMAIN-CONTAINING PROTEIN"/>
    <property type="match status" value="1"/>
</dbReference>
<feature type="region of interest" description="Disordered" evidence="3">
    <location>
        <begin position="549"/>
        <end position="596"/>
    </location>
</feature>
<feature type="compositionally biased region" description="Basic residues" evidence="3">
    <location>
        <begin position="1"/>
        <end position="13"/>
    </location>
</feature>
<comment type="caution">
    <text evidence="5">The sequence shown here is derived from an EMBL/GenBank/DDBJ whole genome shotgun (WGS) entry which is preliminary data.</text>
</comment>
<feature type="compositionally biased region" description="Low complexity" evidence="3">
    <location>
        <begin position="575"/>
        <end position="590"/>
    </location>
</feature>
<feature type="compositionally biased region" description="Low complexity" evidence="3">
    <location>
        <begin position="140"/>
        <end position="149"/>
    </location>
</feature>
<reference evidence="5 6" key="1">
    <citation type="journal article" date="2021" name="Commun. Biol.">
        <title>The genome of Shorea leprosula (Dipterocarpaceae) highlights the ecological relevance of drought in aseasonal tropical rainforests.</title>
        <authorList>
            <person name="Ng K.K.S."/>
            <person name="Kobayashi M.J."/>
            <person name="Fawcett J.A."/>
            <person name="Hatakeyama M."/>
            <person name="Paape T."/>
            <person name="Ng C.H."/>
            <person name="Ang C.C."/>
            <person name="Tnah L.H."/>
            <person name="Lee C.T."/>
            <person name="Nishiyama T."/>
            <person name="Sese J."/>
            <person name="O'Brien M.J."/>
            <person name="Copetti D."/>
            <person name="Mohd Noor M.I."/>
            <person name="Ong R.C."/>
            <person name="Putra M."/>
            <person name="Sireger I.Z."/>
            <person name="Indrioko S."/>
            <person name="Kosugi Y."/>
            <person name="Izuno A."/>
            <person name="Isagi Y."/>
            <person name="Lee S.L."/>
            <person name="Shimizu K.K."/>
        </authorList>
    </citation>
    <scope>NUCLEOTIDE SEQUENCE [LARGE SCALE GENOMIC DNA]</scope>
    <source>
        <strain evidence="5">214</strain>
    </source>
</reference>
<evidence type="ECO:0000313" key="6">
    <source>
        <dbReference type="Proteomes" id="UP001054252"/>
    </source>
</evidence>
<dbReference type="SUPFAM" id="SSF47370">
    <property type="entry name" value="Bromodomain"/>
    <property type="match status" value="1"/>
</dbReference>
<feature type="compositionally biased region" description="Low complexity" evidence="3">
    <location>
        <begin position="364"/>
        <end position="383"/>
    </location>
</feature>
<evidence type="ECO:0000256" key="3">
    <source>
        <dbReference type="SAM" id="MobiDB-lite"/>
    </source>
</evidence>
<feature type="region of interest" description="Disordered" evidence="3">
    <location>
        <begin position="51"/>
        <end position="151"/>
    </location>
</feature>
<feature type="compositionally biased region" description="Acidic residues" evidence="3">
    <location>
        <begin position="91"/>
        <end position="103"/>
    </location>
</feature>
<dbReference type="SMART" id="SM00297">
    <property type="entry name" value="BROMO"/>
    <property type="match status" value="1"/>
</dbReference>
<evidence type="ECO:0000256" key="2">
    <source>
        <dbReference type="PROSITE-ProRule" id="PRU00035"/>
    </source>
</evidence>
<sequence>MRAKRKRAVRKPVSKNPSTVGQNEETKTKSAPLLSSAVGQKEDACLNFVNQNNKENSRCEDSNDYEIGQPNRGSGNDIHFAGGDGSSSSSESDESFCVEDSSSDDSSIDKRSSKLVKGHVKAKQKSRELSKKKGKENHNSSRVLRSSSRNQKEFMAPPQVLQCNNKDLRSALAVIKKVMQMDEAQPFNVPVDLDALGKPDYLDVIDNPMDFGKICRMLQNNVRYTYSEDVFKDVKLIWENCCKYHKKGEYMVYLVKRVKKKFMKYWKAADLGIEQSRKPNGNLQLQAPVDHAMRHSRWDPVHALGNAMDDTRQIQKSRPDPYQLHMQVPPFSYNQFYQPQQPLPTTMSPPFSQFHPPSYMHPYQLQHPQPSSNQPQHSQLPQLADCSSAGHSHFQPPTDSVQNYKNYAPRSSLGPMVSGPTNQPQPLQPPQLSHTQPCVSQQPQQSTSKLQQSRLQSVPDTGYSHLPPQTDGTRDSGYVPPTDSVVVGPCQQHPQQSPLSNGQLNEPQQLLGSHGQPQSWLPANGDTENSQVSLADSATRGIRCALRYSAGPATDNPSQGYEDQLGPAESHPEHTQLNQNQETQSQQQSTKKMKRVRGPTRCLFLRDLPEGQRIIVPFDNQGRPVGSEAAKLSSFLGTIARDGHRAPLTFFNWKEMPDSYKEDMWHLVQEKFDVDPSCKAWVLRSLAIKWNNWKTDIKAKHYYPHETDEERLKDRPPRIVPDQWPVLISYWNSDSVKMVCAINKANRAKQKGGHTSGQKSYARILEEERRKRPDGKDPTRAELYILTHTRKDGQPIDEIAATTISKLVEAKKQKTSECSDGSNDTFCQAIEEENPSPIHSDGLGPTNDDDDDVHGQKRNGGNVTRMKSHARKSAKKEVSKVLEKINAVEQKYDRIENQIAALTSNMQKFLDKLGGLPNISGSEQLANP</sequence>
<dbReference type="Pfam" id="PF03004">
    <property type="entry name" value="Transposase_24"/>
    <property type="match status" value="1"/>
</dbReference>
<dbReference type="InterPro" id="IPR001487">
    <property type="entry name" value="Bromodomain"/>
</dbReference>
<keyword evidence="1 2" id="KW-0103">Bromodomain</keyword>
<dbReference type="AlphaFoldDB" id="A0AAV5KIN1"/>
<feature type="region of interest" description="Disordered" evidence="3">
    <location>
        <begin position="834"/>
        <end position="877"/>
    </location>
</feature>
<dbReference type="InterPro" id="IPR004252">
    <property type="entry name" value="Probable_transposase_24"/>
</dbReference>
<dbReference type="EMBL" id="BPVZ01000065">
    <property type="protein sequence ID" value="GKV24433.1"/>
    <property type="molecule type" value="Genomic_DNA"/>
</dbReference>
<proteinExistence type="predicted"/>
<dbReference type="InterPro" id="IPR018359">
    <property type="entry name" value="Bromodomain_CS"/>
</dbReference>
<keyword evidence="6" id="KW-1185">Reference proteome</keyword>
<feature type="compositionally biased region" description="Polar residues" evidence="3">
    <location>
        <begin position="335"/>
        <end position="351"/>
    </location>
</feature>
<feature type="compositionally biased region" description="Polar residues" evidence="3">
    <location>
        <begin position="492"/>
        <end position="533"/>
    </location>
</feature>
<feature type="compositionally biased region" description="Basic residues" evidence="3">
    <location>
        <begin position="113"/>
        <end position="124"/>
    </location>
</feature>
<evidence type="ECO:0000313" key="5">
    <source>
        <dbReference type="EMBL" id="GKV24433.1"/>
    </source>
</evidence>
<dbReference type="Pfam" id="PF00439">
    <property type="entry name" value="Bromodomain"/>
    <property type="match status" value="1"/>
</dbReference>
<evidence type="ECO:0000259" key="4">
    <source>
        <dbReference type="PROSITE" id="PS50014"/>
    </source>
</evidence>
<dbReference type="Gene3D" id="1.20.920.10">
    <property type="entry name" value="Bromodomain-like"/>
    <property type="match status" value="1"/>
</dbReference>
<dbReference type="PRINTS" id="PR00503">
    <property type="entry name" value="BROMODOMAIN"/>
</dbReference>
<organism evidence="5 6">
    <name type="scientific">Rubroshorea leprosula</name>
    <dbReference type="NCBI Taxonomy" id="152421"/>
    <lineage>
        <taxon>Eukaryota</taxon>
        <taxon>Viridiplantae</taxon>
        <taxon>Streptophyta</taxon>
        <taxon>Embryophyta</taxon>
        <taxon>Tracheophyta</taxon>
        <taxon>Spermatophyta</taxon>
        <taxon>Magnoliopsida</taxon>
        <taxon>eudicotyledons</taxon>
        <taxon>Gunneridae</taxon>
        <taxon>Pentapetalae</taxon>
        <taxon>rosids</taxon>
        <taxon>malvids</taxon>
        <taxon>Malvales</taxon>
        <taxon>Dipterocarpaceae</taxon>
        <taxon>Rubroshorea</taxon>
    </lineage>
</organism>
<dbReference type="InterPro" id="IPR036427">
    <property type="entry name" value="Bromodomain-like_sf"/>
</dbReference>
<dbReference type="PROSITE" id="PS00633">
    <property type="entry name" value="BROMODOMAIN_1"/>
    <property type="match status" value="1"/>
</dbReference>
<feature type="domain" description="Bromo" evidence="4">
    <location>
        <begin position="179"/>
        <end position="252"/>
    </location>
</feature>
<accession>A0AAV5KIN1</accession>
<gene>
    <name evidence="5" type="ORF">SLEP1_g34047</name>
</gene>
<evidence type="ECO:0000256" key="1">
    <source>
        <dbReference type="ARBA" id="ARBA00023117"/>
    </source>
</evidence>
<feature type="region of interest" description="Disordered" evidence="3">
    <location>
        <begin position="335"/>
        <end position="533"/>
    </location>
</feature>
<protein>
    <recommendedName>
        <fullName evidence="4">Bromo domain-containing protein</fullName>
    </recommendedName>
</protein>
<dbReference type="Proteomes" id="UP001054252">
    <property type="component" value="Unassembled WGS sequence"/>
</dbReference>
<dbReference type="PANTHER" id="PTHR47809">
    <property type="entry name" value="DNA-BINDING BROMODOMAIN-CONTAINING PROTEIN"/>
    <property type="match status" value="1"/>
</dbReference>
<feature type="compositionally biased region" description="Polar residues" evidence="3">
    <location>
        <begin position="395"/>
        <end position="405"/>
    </location>
</feature>
<feature type="compositionally biased region" description="Basic and acidic residues" evidence="3">
    <location>
        <begin position="125"/>
        <end position="139"/>
    </location>
</feature>
<dbReference type="PROSITE" id="PS50014">
    <property type="entry name" value="BROMODOMAIN_2"/>
    <property type="match status" value="1"/>
</dbReference>
<feature type="compositionally biased region" description="Low complexity" evidence="3">
    <location>
        <begin position="440"/>
        <end position="453"/>
    </location>
</feature>